<accession>A0A9L0I8F1</accession>
<dbReference type="GO" id="GO:0008233">
    <property type="term" value="F:peptidase activity"/>
    <property type="evidence" value="ECO:0007669"/>
    <property type="project" value="UniProtKB-KW"/>
</dbReference>
<evidence type="ECO:0000313" key="5">
    <source>
        <dbReference type="Ensembl" id="ENSEASP00005036216.1"/>
    </source>
</evidence>
<dbReference type="GeneTree" id="ENSGT00940000155375"/>
<evidence type="ECO:0000259" key="4">
    <source>
        <dbReference type="Pfam" id="PF25010"/>
    </source>
</evidence>
<evidence type="ECO:0000256" key="1">
    <source>
        <dbReference type="ARBA" id="ARBA00022670"/>
    </source>
</evidence>
<reference evidence="5" key="3">
    <citation type="submission" date="2025-09" db="UniProtKB">
        <authorList>
            <consortium name="Ensembl"/>
        </authorList>
    </citation>
    <scope>IDENTIFICATION</scope>
</reference>
<keyword evidence="1" id="KW-0645">Protease</keyword>
<dbReference type="Pfam" id="PF25010">
    <property type="entry name" value="ARM_UBP24_USP9X-Y"/>
    <property type="match status" value="1"/>
</dbReference>
<protein>
    <submittedName>
        <fullName evidence="5">Ubiquitin specific peptidase 9 X-linked</fullName>
    </submittedName>
</protein>
<proteinExistence type="predicted"/>
<reference evidence="5" key="2">
    <citation type="submission" date="2025-08" db="UniProtKB">
        <authorList>
            <consortium name="Ensembl"/>
        </authorList>
    </citation>
    <scope>IDENTIFICATION</scope>
</reference>
<keyword evidence="6" id="KW-1185">Reference proteome</keyword>
<dbReference type="Proteomes" id="UP000694387">
    <property type="component" value="Chromosome X"/>
</dbReference>
<name>A0A9L0I8F1_EQUAS</name>
<dbReference type="AlphaFoldDB" id="A0A9L0I8F1"/>
<evidence type="ECO:0000313" key="6">
    <source>
        <dbReference type="Proteomes" id="UP000694387"/>
    </source>
</evidence>
<reference evidence="5 6" key="1">
    <citation type="journal article" date="2020" name="Nat. Commun.">
        <title>Donkey genomes provide new insights into domestication and selection for coat color.</title>
        <authorList>
            <person name="Wang"/>
            <person name="C."/>
            <person name="Li"/>
            <person name="H."/>
            <person name="Guo"/>
            <person name="Y."/>
            <person name="Huang"/>
            <person name="J."/>
            <person name="Sun"/>
            <person name="Y."/>
            <person name="Min"/>
            <person name="J."/>
            <person name="Wang"/>
            <person name="J."/>
            <person name="Fang"/>
            <person name="X."/>
            <person name="Zhao"/>
            <person name="Z."/>
            <person name="Wang"/>
            <person name="S."/>
            <person name="Zhang"/>
            <person name="Y."/>
            <person name="Liu"/>
            <person name="Q."/>
            <person name="Jiang"/>
            <person name="Q."/>
            <person name="Wang"/>
            <person name="X."/>
            <person name="Guo"/>
            <person name="Y."/>
            <person name="Yang"/>
            <person name="C."/>
            <person name="Wang"/>
            <person name="Y."/>
            <person name="Tian"/>
            <person name="F."/>
            <person name="Zhuang"/>
            <person name="G."/>
            <person name="Fan"/>
            <person name="Y."/>
            <person name="Gao"/>
            <person name="Q."/>
            <person name="Li"/>
            <person name="Y."/>
            <person name="Ju"/>
            <person name="Z."/>
            <person name="Li"/>
            <person name="J."/>
            <person name="Li"/>
            <person name="R."/>
            <person name="Hou"/>
            <person name="M."/>
            <person name="Yang"/>
            <person name="G."/>
            <person name="Liu"/>
            <person name="G."/>
            <person name="Liu"/>
            <person name="W."/>
            <person name="Guo"/>
            <person name="J."/>
            <person name="Pan"/>
            <person name="S."/>
            <person name="Fan"/>
            <person name="G."/>
            <person name="Zhang"/>
            <person name="W."/>
            <person name="Zhang"/>
            <person name="R."/>
            <person name="Yu"/>
            <person name="J."/>
            <person name="Zhang"/>
            <person name="X."/>
            <person name="Yin"/>
            <person name="Q."/>
            <person name="Ji"/>
            <person name="C."/>
            <person name="Jin"/>
            <person name="Y."/>
            <person name="Yue"/>
            <person name="G."/>
            <person name="Liu"/>
            <person name="M."/>
            <person name="Xu"/>
            <person name="J."/>
            <person name="Liu"/>
            <person name="S."/>
            <person name="Jordana"/>
            <person name="J."/>
            <person name="Noce"/>
            <person name="A."/>
            <person name="Amills"/>
            <person name="M."/>
            <person name="Wu"/>
            <person name="D.D."/>
            <person name="Li"/>
            <person name="S."/>
            <person name="Zhou"/>
            <person name="X. and Zhong"/>
            <person name="J."/>
        </authorList>
    </citation>
    <scope>NUCLEOTIDE SEQUENCE [LARGE SCALE GENOMIC DNA]</scope>
</reference>
<dbReference type="GO" id="GO:0006508">
    <property type="term" value="P:proteolysis"/>
    <property type="evidence" value="ECO:0007669"/>
    <property type="project" value="UniProtKB-KW"/>
</dbReference>
<gene>
    <name evidence="5" type="primary">USP9X</name>
</gene>
<feature type="domain" description="UBP34/UBP24/USP9X/USP9Y-like ARM repeat region" evidence="4">
    <location>
        <begin position="1"/>
        <end position="74"/>
    </location>
</feature>
<keyword evidence="3" id="KW-0378">Hydrolase</keyword>
<dbReference type="Ensembl" id="ENSEAST00005068166.1">
    <property type="protein sequence ID" value="ENSEASP00005036216.1"/>
    <property type="gene ID" value="ENSEASG00005026963.1"/>
</dbReference>
<evidence type="ECO:0000256" key="3">
    <source>
        <dbReference type="ARBA" id="ARBA00022801"/>
    </source>
</evidence>
<sequence>KWVIPALKQIREICSLFGEAPQNLSSSRFSQTQRSPHVFYRHDLINQLQHNHALVTLVAENLATYMESMRLYARVKFYMNHCFISISWPQECFQSSVSPPFVVCISTK</sequence>
<organism evidence="5 6">
    <name type="scientific">Equus asinus</name>
    <name type="common">Donkey</name>
    <name type="synonym">Equus africanus asinus</name>
    <dbReference type="NCBI Taxonomy" id="9793"/>
    <lineage>
        <taxon>Eukaryota</taxon>
        <taxon>Metazoa</taxon>
        <taxon>Chordata</taxon>
        <taxon>Craniata</taxon>
        <taxon>Vertebrata</taxon>
        <taxon>Euteleostomi</taxon>
        <taxon>Mammalia</taxon>
        <taxon>Eutheria</taxon>
        <taxon>Laurasiatheria</taxon>
        <taxon>Perissodactyla</taxon>
        <taxon>Equidae</taxon>
        <taxon>Equus</taxon>
    </lineage>
</organism>
<evidence type="ECO:0000256" key="2">
    <source>
        <dbReference type="ARBA" id="ARBA00022786"/>
    </source>
</evidence>
<dbReference type="InterPro" id="IPR056850">
    <property type="entry name" value="ARM_UBP34_24_USP9X_Y"/>
</dbReference>
<keyword evidence="2" id="KW-0833">Ubl conjugation pathway</keyword>